<sequence length="430" mass="45682">MSQPASVPFVASLGDAALPASGIAWLDALRRGQLDAFAAAGLPDTRMEAWKYTALRALGQRRYANGDAQAATRAIDPAAYALPGVDGARLVFVNGVFRADLSALDDLPAGLTLQPLSQALRQDAEPLRFVLSRHEPEQGDAFVRLNAALAGDGVVLRVAAGAKIAAPVHLVFLGAPAEVELAWHLRHVIELGEGAELMLVEHHAAGGEQQHLGTAVGDITLRDSAVLRHVLFQQAATGSSLVRRGRLQLGARAQATLHVLELGGALVRHELRAELVGDGARLDTRGVFMPHGRQHIDTQLAIRHQALGTASESVWRGVADQRGRGVFRGAILVAPGADGSDAGLSNKNLLLSGQAEIDTKPELEIYADEVKAAHGATVGQLDERSLFYLRSRGIPQDEARVLLTAAFCRMVLDDLPNAALREHLAGLLRA</sequence>
<dbReference type="PANTHER" id="PTHR43575:SF1">
    <property type="entry name" value="PROTEIN ABCI7, CHLOROPLASTIC"/>
    <property type="match status" value="1"/>
</dbReference>
<gene>
    <name evidence="4" type="primary">sufD</name>
    <name evidence="4" type="ORF">ABQJ54_15955</name>
</gene>
<keyword evidence="5" id="KW-1185">Reference proteome</keyword>
<dbReference type="InterPro" id="IPR000825">
    <property type="entry name" value="SUF_FeS_clus_asmbl_SufBD_core"/>
</dbReference>
<dbReference type="Proteomes" id="UP001556220">
    <property type="component" value="Unassembled WGS sequence"/>
</dbReference>
<feature type="domain" description="SUF system FeS cluster assembly SufBD core" evidence="2">
    <location>
        <begin position="182"/>
        <end position="407"/>
    </location>
</feature>
<accession>A0ABV3QIE1</accession>
<dbReference type="InterPro" id="IPR045595">
    <property type="entry name" value="SufBD_N"/>
</dbReference>
<dbReference type="RefSeq" id="WP_367855301.1">
    <property type="nucleotide sequence ID" value="NZ_JBFOHK010000004.1"/>
</dbReference>
<dbReference type="SUPFAM" id="SSF101960">
    <property type="entry name" value="Stabilizer of iron transporter SufD"/>
    <property type="match status" value="1"/>
</dbReference>
<dbReference type="InterPro" id="IPR011542">
    <property type="entry name" value="SUF_FeS_clus_asmbl_SufD"/>
</dbReference>
<organism evidence="4 5">
    <name type="scientific">Rhodanobacter lycopersici</name>
    <dbReference type="NCBI Taxonomy" id="3162487"/>
    <lineage>
        <taxon>Bacteria</taxon>
        <taxon>Pseudomonadati</taxon>
        <taxon>Pseudomonadota</taxon>
        <taxon>Gammaproteobacteria</taxon>
        <taxon>Lysobacterales</taxon>
        <taxon>Rhodanobacteraceae</taxon>
        <taxon>Rhodanobacter</taxon>
    </lineage>
</organism>
<evidence type="ECO:0000256" key="1">
    <source>
        <dbReference type="ARBA" id="ARBA00043967"/>
    </source>
</evidence>
<dbReference type="InterPro" id="IPR055346">
    <property type="entry name" value="Fe-S_cluster_assembly_SufBD"/>
</dbReference>
<comment type="similarity">
    <text evidence="1">Belongs to the iron-sulfur cluster assembly SufBD family.</text>
</comment>
<reference evidence="4 5" key="1">
    <citation type="submission" date="2024-06" db="EMBL/GenBank/DDBJ databases">
        <authorList>
            <person name="Woo H."/>
        </authorList>
    </citation>
    <scope>NUCLEOTIDE SEQUENCE [LARGE SCALE GENOMIC DNA]</scope>
    <source>
        <strain evidence="4 5">Si-c</strain>
    </source>
</reference>
<comment type="caution">
    <text evidence="4">The sequence shown here is derived from an EMBL/GenBank/DDBJ whole genome shotgun (WGS) entry which is preliminary data.</text>
</comment>
<evidence type="ECO:0000313" key="5">
    <source>
        <dbReference type="Proteomes" id="UP001556220"/>
    </source>
</evidence>
<evidence type="ECO:0000313" key="4">
    <source>
        <dbReference type="EMBL" id="MEW9573251.1"/>
    </source>
</evidence>
<proteinExistence type="inferred from homology"/>
<evidence type="ECO:0000259" key="2">
    <source>
        <dbReference type="Pfam" id="PF01458"/>
    </source>
</evidence>
<dbReference type="NCBIfam" id="TIGR01981">
    <property type="entry name" value="sufD"/>
    <property type="match status" value="1"/>
</dbReference>
<dbReference type="Pfam" id="PF19295">
    <property type="entry name" value="SufBD_N"/>
    <property type="match status" value="1"/>
</dbReference>
<dbReference type="InterPro" id="IPR037284">
    <property type="entry name" value="SUF_FeS_clus_asmbl_SufBD_sf"/>
</dbReference>
<dbReference type="EMBL" id="JBFOHK010000004">
    <property type="protein sequence ID" value="MEW9573251.1"/>
    <property type="molecule type" value="Genomic_DNA"/>
</dbReference>
<dbReference type="Pfam" id="PF01458">
    <property type="entry name" value="SUFBD_core"/>
    <property type="match status" value="1"/>
</dbReference>
<evidence type="ECO:0000259" key="3">
    <source>
        <dbReference type="Pfam" id="PF19295"/>
    </source>
</evidence>
<name>A0ABV3QIE1_9GAMM</name>
<dbReference type="PANTHER" id="PTHR43575">
    <property type="entry name" value="PROTEIN ABCI7, CHLOROPLASTIC"/>
    <property type="match status" value="1"/>
</dbReference>
<protein>
    <submittedName>
        <fullName evidence="4">Fe-S cluster assembly protein SufD</fullName>
    </submittedName>
</protein>
<feature type="domain" description="SUF system FeS cluster assembly SufBD N-terminal" evidence="3">
    <location>
        <begin position="23"/>
        <end position="169"/>
    </location>
</feature>